<reference evidence="1 2" key="1">
    <citation type="submission" date="2016-10" db="EMBL/GenBank/DDBJ databases">
        <authorList>
            <person name="de Groot N.N."/>
        </authorList>
    </citation>
    <scope>NUCLEOTIDE SEQUENCE [LARGE SCALE GENOMIC DNA]</scope>
    <source>
        <strain evidence="1 2">DSM 17813</strain>
    </source>
</reference>
<dbReference type="NCBIfam" id="NF038399">
    <property type="entry name" value="NH_RiPP_Os17"/>
    <property type="match status" value="1"/>
</dbReference>
<gene>
    <name evidence="1" type="ORF">SAMN05660860_02213</name>
</gene>
<dbReference type="EMBL" id="FNGU01000004">
    <property type="protein sequence ID" value="SDM25210.1"/>
    <property type="molecule type" value="Genomic_DNA"/>
</dbReference>
<organism evidence="1 2">
    <name type="scientific">Geoalkalibacter ferrihydriticus</name>
    <dbReference type="NCBI Taxonomy" id="392333"/>
    <lineage>
        <taxon>Bacteria</taxon>
        <taxon>Pseudomonadati</taxon>
        <taxon>Thermodesulfobacteriota</taxon>
        <taxon>Desulfuromonadia</taxon>
        <taxon>Desulfuromonadales</taxon>
        <taxon>Geoalkalibacteraceae</taxon>
        <taxon>Geoalkalibacter</taxon>
    </lineage>
</organism>
<dbReference type="STRING" id="392333.SAMN05660860_02213"/>
<dbReference type="RefSeq" id="WP_412171492.1">
    <property type="nucleotide sequence ID" value="NZ_FNGU01000004.1"/>
</dbReference>
<accession>A0A1G9RQ77</accession>
<protein>
    <submittedName>
        <fullName evidence="1">Uncharacterized protein</fullName>
    </submittedName>
</protein>
<dbReference type="AlphaFoldDB" id="A0A1G9RQ77"/>
<name>A0A1G9RQ77_9BACT</name>
<evidence type="ECO:0000313" key="2">
    <source>
        <dbReference type="Proteomes" id="UP000182146"/>
    </source>
</evidence>
<evidence type="ECO:0000313" key="1">
    <source>
        <dbReference type="EMBL" id="SDM25210.1"/>
    </source>
</evidence>
<sequence>MPQDAVERVLGRLLTDERFRRLAKKSLEKACMQHGYSLTKTEHDLLCSLKLQVINEVAAQLDPGLCRAVTSRQYPPPFESATYHEECFYEKTVSGDF</sequence>
<dbReference type="Proteomes" id="UP000182146">
    <property type="component" value="Unassembled WGS sequence"/>
</dbReference>
<proteinExistence type="predicted"/>